<dbReference type="AlphaFoldDB" id="A0A4Z1BCR8"/>
<dbReference type="RefSeq" id="WP_135835898.1">
    <property type="nucleotide sequence ID" value="NZ_SRPE01000007.1"/>
</dbReference>
<accession>A0A4Z1BCR8</accession>
<evidence type="ECO:0000313" key="3">
    <source>
        <dbReference type="Proteomes" id="UP000297998"/>
    </source>
</evidence>
<name>A0A4Z1BCR8_9FLAO</name>
<sequence length="381" mass="45241">MKPRIFVSSTYYDLKHVRERLEHFIDNYGFESVLFESDKVTYEFDKPIDISAYNEVKLCHVMILIVGGRYGSSATNGSLKDDIKKYEQDYISVTRKEFETALEKNIPLFIFIEKNVLSEYRTFKENQDFFENMKDYENKNDKKSAEFKFAHVDSVNVFKFIDLLITKPIKSFEKIEQIENYLQSQFAGLFYLYLDGLQKQKEVLKVLNSVEELNNVTLRMNTMLTSVGEKILGKDNQEYEEVIEEQFTIISDFFCEQLYDFLIAKITVNSDIDVGFELTESQINLITNFMYENILIEEIDFQNFKSRNERALFIKKFNLEKISMFNLFLENNEIPFTLEYCNLVTLNNMFYQKVKPYIQSEKSIEIFKDNLNNQIDFLFTN</sequence>
<proteinExistence type="predicted"/>
<keyword evidence="3" id="KW-1185">Reference proteome</keyword>
<evidence type="ECO:0000259" key="1">
    <source>
        <dbReference type="Pfam" id="PF13271"/>
    </source>
</evidence>
<protein>
    <submittedName>
        <fullName evidence="2">DUF4062 domain-containing protein</fullName>
    </submittedName>
</protein>
<dbReference type="OrthoDB" id="9810187at2"/>
<gene>
    <name evidence="2" type="ORF">E4J94_11225</name>
</gene>
<dbReference type="Pfam" id="PF13271">
    <property type="entry name" value="DUF4062"/>
    <property type="match status" value="1"/>
</dbReference>
<dbReference type="InterPro" id="IPR025139">
    <property type="entry name" value="DUF4062"/>
</dbReference>
<evidence type="ECO:0000313" key="2">
    <source>
        <dbReference type="EMBL" id="TGN26394.1"/>
    </source>
</evidence>
<dbReference type="EMBL" id="SRPE01000007">
    <property type="protein sequence ID" value="TGN26394.1"/>
    <property type="molecule type" value="Genomic_DNA"/>
</dbReference>
<reference evidence="2 3" key="1">
    <citation type="submission" date="2019-03" db="EMBL/GenBank/DDBJ databases">
        <title>Empedobacter tilapiae sp. nov., isolated from an intestine of Nile tilapia Oreochromis niloticus.</title>
        <authorList>
            <person name="Kim Y.-O."/>
            <person name="Yoon J.-H."/>
        </authorList>
    </citation>
    <scope>NUCLEOTIDE SEQUENCE [LARGE SCALE GENOMIC DNA]</scope>
    <source>
        <strain evidence="2 3">MRS2</strain>
    </source>
</reference>
<feature type="domain" description="DUF4062" evidence="1">
    <location>
        <begin position="4"/>
        <end position="101"/>
    </location>
</feature>
<comment type="caution">
    <text evidence="2">The sequence shown here is derived from an EMBL/GenBank/DDBJ whole genome shotgun (WGS) entry which is preliminary data.</text>
</comment>
<dbReference type="Proteomes" id="UP000297998">
    <property type="component" value="Unassembled WGS sequence"/>
</dbReference>
<organism evidence="2 3">
    <name type="scientific">Empedobacter tilapiae</name>
    <dbReference type="NCBI Taxonomy" id="2491114"/>
    <lineage>
        <taxon>Bacteria</taxon>
        <taxon>Pseudomonadati</taxon>
        <taxon>Bacteroidota</taxon>
        <taxon>Flavobacteriia</taxon>
        <taxon>Flavobacteriales</taxon>
        <taxon>Weeksellaceae</taxon>
        <taxon>Empedobacter</taxon>
    </lineage>
</organism>